<dbReference type="PROSITE" id="PS51324">
    <property type="entry name" value="ERV_ALR"/>
    <property type="match status" value="1"/>
</dbReference>
<dbReference type="Pfam" id="PF04777">
    <property type="entry name" value="Evr1_Alr"/>
    <property type="match status" value="1"/>
</dbReference>
<evidence type="ECO:0000256" key="6">
    <source>
        <dbReference type="ARBA" id="ARBA00052964"/>
    </source>
</evidence>
<keyword evidence="5" id="KW-1015">Disulfide bond</keyword>
<dbReference type="PANTHER" id="PTHR12645">
    <property type="entry name" value="ALR/ERV"/>
    <property type="match status" value="1"/>
</dbReference>
<dbReference type="PANTHER" id="PTHR12645:SF0">
    <property type="entry name" value="FAD-LINKED SULFHYDRYL OXIDASE ALR"/>
    <property type="match status" value="1"/>
</dbReference>
<comment type="function">
    <text evidence="7">FAD-dependent sulfhydryl oxidase that catalyzes disulfide bond formation. Oxidizes thioredoxin in vitro. Required for the import and folding of small cysteine-containing proteins in the mitochondrial intermembrane space, and can act independently of the oxidoreductase MIA40. Can oxidize the cytochrome c oxidase assembly protein COX19, a typical substrate of MIA40.</text>
</comment>
<proteinExistence type="predicted"/>
<evidence type="ECO:0000256" key="5">
    <source>
        <dbReference type="ARBA" id="ARBA00023157"/>
    </source>
</evidence>
<sequence>MSEQNPLEAILKTCESIVKCAESHLSNLFNHRLYQQQQEKKKKKKNRQTELTTEPTEARVFSAQSRENPPPSDATVQMLSIQAISPTVTDAKEKVSAEPLTKELVGRATWTFLHAVAAQFPDKPTKQQRRDVKELMAIVSRLYPCKECSDHFKGILKSNPVQAESQAELSNWLCHIHNVVNRSLGKKIFPCHRVDARWGKLDCPDRACDVGDEGLYQKNITNK</sequence>
<evidence type="ECO:0000256" key="7">
    <source>
        <dbReference type="ARBA" id="ARBA00054445"/>
    </source>
</evidence>
<dbReference type="InterPro" id="IPR036774">
    <property type="entry name" value="ERV/ALR_sulphydryl_oxid_sf"/>
</dbReference>
<name>A0A0K9NM36_ZOSMR</name>
<dbReference type="SUPFAM" id="SSF69000">
    <property type="entry name" value="FAD-dependent thiol oxidase"/>
    <property type="match status" value="1"/>
</dbReference>
<dbReference type="Gene3D" id="1.20.120.310">
    <property type="entry name" value="ERV/ALR sulfhydryl oxidase domain"/>
    <property type="match status" value="1"/>
</dbReference>
<evidence type="ECO:0000256" key="1">
    <source>
        <dbReference type="ARBA" id="ARBA00001974"/>
    </source>
</evidence>
<evidence type="ECO:0000256" key="8">
    <source>
        <dbReference type="RuleBase" id="RU371123"/>
    </source>
</evidence>
<keyword evidence="3 8" id="KW-0274">FAD</keyword>
<evidence type="ECO:0000259" key="10">
    <source>
        <dbReference type="PROSITE" id="PS51324"/>
    </source>
</evidence>
<reference evidence="12" key="1">
    <citation type="journal article" date="2016" name="Nature">
        <title>The genome of the seagrass Zostera marina reveals angiosperm adaptation to the sea.</title>
        <authorList>
            <person name="Olsen J.L."/>
            <person name="Rouze P."/>
            <person name="Verhelst B."/>
            <person name="Lin Y.-C."/>
            <person name="Bayer T."/>
            <person name="Collen J."/>
            <person name="Dattolo E."/>
            <person name="De Paoli E."/>
            <person name="Dittami S."/>
            <person name="Maumus F."/>
            <person name="Michel G."/>
            <person name="Kersting A."/>
            <person name="Lauritano C."/>
            <person name="Lohaus R."/>
            <person name="Toepel M."/>
            <person name="Tonon T."/>
            <person name="Vanneste K."/>
            <person name="Amirebrahimi M."/>
            <person name="Brakel J."/>
            <person name="Bostroem C."/>
            <person name="Chovatia M."/>
            <person name="Grimwood J."/>
            <person name="Jenkins J.W."/>
            <person name="Jueterbock A."/>
            <person name="Mraz A."/>
            <person name="Stam W.T."/>
            <person name="Tice H."/>
            <person name="Bornberg-Bauer E."/>
            <person name="Green P.J."/>
            <person name="Pearson G.A."/>
            <person name="Procaccini G."/>
            <person name="Duarte C.M."/>
            <person name="Schmutz J."/>
            <person name="Reusch T.B.H."/>
            <person name="Van de Peer Y."/>
        </authorList>
    </citation>
    <scope>NUCLEOTIDE SEQUENCE [LARGE SCALE GENOMIC DNA]</scope>
    <source>
        <strain evidence="12">cv. Finnish</strain>
    </source>
</reference>
<feature type="region of interest" description="Disordered" evidence="9">
    <location>
        <begin position="36"/>
        <end position="73"/>
    </location>
</feature>
<dbReference type="Proteomes" id="UP000036987">
    <property type="component" value="Unassembled WGS sequence"/>
</dbReference>
<comment type="catalytic activity">
    <reaction evidence="6">
        <text>2 R'C(R)SH + O2 = R'C(R)S-S(R)CR' + H2O2</text>
        <dbReference type="Rhea" id="RHEA:17357"/>
        <dbReference type="ChEBI" id="CHEBI:15379"/>
        <dbReference type="ChEBI" id="CHEBI:16240"/>
        <dbReference type="ChEBI" id="CHEBI:16520"/>
        <dbReference type="ChEBI" id="CHEBI:17412"/>
        <dbReference type="EC" id="1.8.3.2"/>
    </reaction>
    <physiologicalReaction direction="left-to-right" evidence="6">
        <dbReference type="Rhea" id="RHEA:17358"/>
    </physiologicalReaction>
</comment>
<evidence type="ECO:0000256" key="4">
    <source>
        <dbReference type="ARBA" id="ARBA00023002"/>
    </source>
</evidence>
<evidence type="ECO:0000313" key="12">
    <source>
        <dbReference type="Proteomes" id="UP000036987"/>
    </source>
</evidence>
<keyword evidence="2 8" id="KW-0285">Flavoprotein</keyword>
<dbReference type="FunFam" id="1.20.120.310:FF:000002">
    <property type="entry name" value="Sulfhydryl oxidase"/>
    <property type="match status" value="1"/>
</dbReference>
<evidence type="ECO:0000256" key="3">
    <source>
        <dbReference type="ARBA" id="ARBA00022827"/>
    </source>
</evidence>
<dbReference type="GO" id="GO:0005739">
    <property type="term" value="C:mitochondrion"/>
    <property type="evidence" value="ECO:0000318"/>
    <property type="project" value="GO_Central"/>
</dbReference>
<comment type="caution">
    <text evidence="11">The sequence shown here is derived from an EMBL/GenBank/DDBJ whole genome shotgun (WGS) entry which is preliminary data.</text>
</comment>
<evidence type="ECO:0000256" key="2">
    <source>
        <dbReference type="ARBA" id="ARBA00022630"/>
    </source>
</evidence>
<keyword evidence="4 8" id="KW-0560">Oxidoreductase</keyword>
<dbReference type="GO" id="GO:0016971">
    <property type="term" value="F:flavin-dependent sulfhydryl oxidase activity"/>
    <property type="evidence" value="ECO:0000318"/>
    <property type="project" value="GO_Central"/>
</dbReference>
<dbReference type="GO" id="GO:0050660">
    <property type="term" value="F:flavin adenine dinucleotide binding"/>
    <property type="evidence" value="ECO:0000318"/>
    <property type="project" value="GO_Central"/>
</dbReference>
<keyword evidence="12" id="KW-1185">Reference proteome</keyword>
<dbReference type="STRING" id="29655.A0A0K9NM36"/>
<dbReference type="EMBL" id="LFYR01002015">
    <property type="protein sequence ID" value="KMZ57854.1"/>
    <property type="molecule type" value="Genomic_DNA"/>
</dbReference>
<dbReference type="InterPro" id="IPR039799">
    <property type="entry name" value="ALR/ERV"/>
</dbReference>
<protein>
    <recommendedName>
        <fullName evidence="8">Sulfhydryl oxidase</fullName>
        <ecNumber evidence="8">1.8.3.2</ecNumber>
    </recommendedName>
</protein>
<evidence type="ECO:0000256" key="9">
    <source>
        <dbReference type="SAM" id="MobiDB-lite"/>
    </source>
</evidence>
<evidence type="ECO:0000313" key="11">
    <source>
        <dbReference type="EMBL" id="KMZ57854.1"/>
    </source>
</evidence>
<dbReference type="AlphaFoldDB" id="A0A0K9NM36"/>
<comment type="cofactor">
    <cofactor evidence="1 8">
        <name>FAD</name>
        <dbReference type="ChEBI" id="CHEBI:57692"/>
    </cofactor>
</comment>
<dbReference type="EC" id="1.8.3.2" evidence="8"/>
<dbReference type="InterPro" id="IPR017905">
    <property type="entry name" value="ERV/ALR_sulphydryl_oxidase"/>
</dbReference>
<gene>
    <name evidence="11" type="ORF">ZOSMA_81G00720</name>
</gene>
<organism evidence="11 12">
    <name type="scientific">Zostera marina</name>
    <name type="common">Eelgrass</name>
    <dbReference type="NCBI Taxonomy" id="29655"/>
    <lineage>
        <taxon>Eukaryota</taxon>
        <taxon>Viridiplantae</taxon>
        <taxon>Streptophyta</taxon>
        <taxon>Embryophyta</taxon>
        <taxon>Tracheophyta</taxon>
        <taxon>Spermatophyta</taxon>
        <taxon>Magnoliopsida</taxon>
        <taxon>Liliopsida</taxon>
        <taxon>Zosteraceae</taxon>
        <taxon>Zostera</taxon>
    </lineage>
</organism>
<feature type="domain" description="ERV/ALR sulfhydryl oxidase" evidence="10">
    <location>
        <begin position="98"/>
        <end position="198"/>
    </location>
</feature>
<dbReference type="OrthoDB" id="17199at2759"/>
<accession>A0A0K9NM36</accession>